<organism evidence="1 2">
    <name type="scientific">Aristaeella lactis</name>
    <dbReference type="NCBI Taxonomy" id="3046383"/>
    <lineage>
        <taxon>Bacteria</taxon>
        <taxon>Bacillati</taxon>
        <taxon>Bacillota</taxon>
        <taxon>Clostridia</taxon>
        <taxon>Eubacteriales</taxon>
        <taxon>Aristaeellaceae</taxon>
        <taxon>Aristaeella</taxon>
    </lineage>
</organism>
<evidence type="ECO:0000313" key="1">
    <source>
        <dbReference type="EMBL" id="SMC83482.1"/>
    </source>
</evidence>
<gene>
    <name evidence="1" type="ORF">SAMN06297397_2831</name>
</gene>
<keyword evidence="2" id="KW-1185">Reference proteome</keyword>
<dbReference type="Proteomes" id="UP000192328">
    <property type="component" value="Unassembled WGS sequence"/>
</dbReference>
<name>A0AC61PPW5_9FIRM</name>
<dbReference type="EMBL" id="FWXZ01000007">
    <property type="protein sequence ID" value="SMC83482.1"/>
    <property type="molecule type" value="Genomic_DNA"/>
</dbReference>
<comment type="caution">
    <text evidence="1">The sequence shown here is derived from an EMBL/GenBank/DDBJ whole genome shotgun (WGS) entry which is preliminary data.</text>
</comment>
<proteinExistence type="predicted"/>
<evidence type="ECO:0000313" key="2">
    <source>
        <dbReference type="Proteomes" id="UP000192328"/>
    </source>
</evidence>
<protein>
    <submittedName>
        <fullName evidence="1">Uncharacterized protein</fullName>
    </submittedName>
</protein>
<accession>A0AC61PPW5</accession>
<sequence>MSKPVLSRSPRIIQSVFVLLLLALFACLSTFLVTMGAQIYRNTVDSADTNNNSRIMTAVVRSAVWAEDGGDVEIEHFDELGITTLTIVNEYDGEKYYKRLYCAVDPDPLDGAPRSCLWESFNSEETEFRIDSGETICELNAFEPTIEDGMLKVDLESPNGTKSTIRIALRTGGAGK</sequence>
<reference evidence="1" key="1">
    <citation type="submission" date="2017-04" db="EMBL/GenBank/DDBJ databases">
        <authorList>
            <person name="Varghese N."/>
            <person name="Submissions S."/>
        </authorList>
    </citation>
    <scope>NUCLEOTIDE SEQUENCE</scope>
    <source>
        <strain evidence="1">WTE2008</strain>
    </source>
</reference>